<comment type="caution">
    <text evidence="2">The sequence shown here is derived from an EMBL/GenBank/DDBJ whole genome shotgun (WGS) entry which is preliminary data.</text>
</comment>
<feature type="region of interest" description="Disordered" evidence="1">
    <location>
        <begin position="210"/>
        <end position="232"/>
    </location>
</feature>
<dbReference type="OrthoDB" id="8895781at2759"/>
<proteinExistence type="predicted"/>
<organism evidence="2">
    <name type="scientific">Tetraodon nigroviridis</name>
    <name type="common">Spotted green pufferfish</name>
    <name type="synonym">Chelonodon nigroviridis</name>
    <dbReference type="NCBI Taxonomy" id="99883"/>
    <lineage>
        <taxon>Eukaryota</taxon>
        <taxon>Metazoa</taxon>
        <taxon>Chordata</taxon>
        <taxon>Craniata</taxon>
        <taxon>Vertebrata</taxon>
        <taxon>Euteleostomi</taxon>
        <taxon>Actinopterygii</taxon>
        <taxon>Neopterygii</taxon>
        <taxon>Teleostei</taxon>
        <taxon>Neoteleostei</taxon>
        <taxon>Acanthomorphata</taxon>
        <taxon>Eupercaria</taxon>
        <taxon>Tetraodontiformes</taxon>
        <taxon>Tetradontoidea</taxon>
        <taxon>Tetraodontidae</taxon>
        <taxon>Tetraodon</taxon>
    </lineage>
</organism>
<dbReference type="EMBL" id="CAAE01014593">
    <property type="protein sequence ID" value="CAG00184.1"/>
    <property type="molecule type" value="Genomic_DNA"/>
</dbReference>
<sequence>MGRLDAVAKKKVIELRESGLSFRKIKAVLELENIKVSAQAIYLFLKEFHGRPPGRVRPLEAGSTSSSEQMQPLVGTSRGKRSNIHVPNICQEASHHANLLGNRKFTEQTSTFSEADANLPRKEGSQLEHQHNGNKEEKGIQIVGVTSFAQNNQQINLQSTATRAEMNSVSSTLASGALTRRRVTPSPAISPILAARKRLLDKALSQRVKSLGGQVGEKQSPKQRVADPEARGGLQDQIQTLSSEIHGLGLALKMLVEQQRRLEREQAQQTQIQKQILSALQSFSSRLGSCFSAQQHHHNQASSSPDVPSGAISDSFGFSEGPYTQCSQTQPSYNSMESLDTAEAFKVPVLNPSGMNGFPPCGSSENIPLSHTSPPPYAAAYSQQSSQTLVPTYTQPYVSAYSEAHQAFRGGGGGGVKTTDFASSCSVSSLQDCSMSSQPQEPHSNVIKVEGP</sequence>
<evidence type="ECO:0000256" key="1">
    <source>
        <dbReference type="SAM" id="MobiDB-lite"/>
    </source>
</evidence>
<gene>
    <name evidence="2" type="ORF">GSTENG00018533001</name>
</gene>
<reference evidence="2" key="1">
    <citation type="journal article" date="2004" name="Nature">
        <title>Genome duplication in the teleost fish Tetraodon nigroviridis reveals the early vertebrate proto-karyotype.</title>
        <authorList>
            <person name="Jaillon O."/>
            <person name="Aury J.-M."/>
            <person name="Brunet F."/>
            <person name="Petit J.-L."/>
            <person name="Stange-Thomann N."/>
            <person name="Mauceli E."/>
            <person name="Bouneau L."/>
            <person name="Fischer C."/>
            <person name="Ozouf-Costaz C."/>
            <person name="Bernot A."/>
            <person name="Nicaud S."/>
            <person name="Jaffe D."/>
            <person name="Fisher S."/>
            <person name="Lutfalla G."/>
            <person name="Dossat C."/>
            <person name="Segurens B."/>
            <person name="Dasilva C."/>
            <person name="Salanoubat M."/>
            <person name="Levy M."/>
            <person name="Boudet N."/>
            <person name="Castellano S."/>
            <person name="Anthouard V."/>
            <person name="Jubin C."/>
            <person name="Castelli V."/>
            <person name="Katinka M."/>
            <person name="Vacherie B."/>
            <person name="Biemont C."/>
            <person name="Skalli Z."/>
            <person name="Cattolico L."/>
            <person name="Poulain J."/>
            <person name="De Berardinis V."/>
            <person name="Cruaud C."/>
            <person name="Duprat S."/>
            <person name="Brottier P."/>
            <person name="Coutanceau J.-P."/>
            <person name="Gouzy J."/>
            <person name="Parra G."/>
            <person name="Lardier G."/>
            <person name="Chapple C."/>
            <person name="McKernan K.J."/>
            <person name="McEwan P."/>
            <person name="Bosak S."/>
            <person name="Kellis M."/>
            <person name="Volff J.-N."/>
            <person name="Guigo R."/>
            <person name="Zody M.C."/>
            <person name="Mesirov J."/>
            <person name="Lindblad-Toh K."/>
            <person name="Birren B."/>
            <person name="Nusbaum C."/>
            <person name="Kahn D."/>
            <person name="Robinson-Rechavi M."/>
            <person name="Laudet V."/>
            <person name="Schachter V."/>
            <person name="Quetier F."/>
            <person name="Saurin W."/>
            <person name="Scarpelli C."/>
            <person name="Wincker P."/>
            <person name="Lander E.S."/>
            <person name="Weissenbach J."/>
            <person name="Roest Crollius H."/>
        </authorList>
    </citation>
    <scope>NUCLEOTIDE SEQUENCE [LARGE SCALE GENOMIC DNA]</scope>
</reference>
<protein>
    <submittedName>
        <fullName evidence="2">(spotted green pufferfish) hypothetical protein</fullName>
    </submittedName>
</protein>
<accession>Q4SGP8</accession>
<feature type="compositionally biased region" description="Polar residues" evidence="1">
    <location>
        <begin position="322"/>
        <end position="335"/>
    </location>
</feature>
<feature type="region of interest" description="Disordered" evidence="1">
    <location>
        <begin position="294"/>
        <end position="335"/>
    </location>
</feature>
<feature type="region of interest" description="Disordered" evidence="1">
    <location>
        <begin position="432"/>
        <end position="452"/>
    </location>
</feature>
<dbReference type="KEGG" id="tng:GSTEN00018533G001"/>
<reference evidence="2" key="2">
    <citation type="submission" date="2004-02" db="EMBL/GenBank/DDBJ databases">
        <authorList>
            <consortium name="Genoscope"/>
            <consortium name="Whitehead Institute Centre for Genome Research"/>
        </authorList>
    </citation>
    <scope>NUCLEOTIDE SEQUENCE</scope>
</reference>
<name>Q4SGP8_TETNG</name>
<evidence type="ECO:0000313" key="2">
    <source>
        <dbReference type="EMBL" id="CAG00184.1"/>
    </source>
</evidence>
<feature type="compositionally biased region" description="Polar residues" evidence="1">
    <location>
        <begin position="294"/>
        <end position="306"/>
    </location>
</feature>
<dbReference type="AlphaFoldDB" id="Q4SGP8"/>
<feature type="region of interest" description="Disordered" evidence="1">
    <location>
        <begin position="53"/>
        <end position="81"/>
    </location>
</feature>